<name>A0ABQ0AF09_9GAMM</name>
<dbReference type="GO" id="GO:0008237">
    <property type="term" value="F:metallopeptidase activity"/>
    <property type="evidence" value="ECO:0007669"/>
    <property type="project" value="UniProtKB-KW"/>
</dbReference>
<comment type="caution">
    <text evidence="10">The sequence shown here is derived from an EMBL/GenBank/DDBJ whole genome shotgun (WGS) entry which is preliminary data.</text>
</comment>
<evidence type="ECO:0000256" key="1">
    <source>
        <dbReference type="ARBA" id="ARBA00022670"/>
    </source>
</evidence>
<proteinExistence type="inferred from homology"/>
<dbReference type="PANTHER" id="PTHR22726:SF1">
    <property type="entry name" value="METALLOENDOPEPTIDASE OMA1, MITOCHONDRIAL"/>
    <property type="match status" value="1"/>
</dbReference>
<comment type="cofactor">
    <cofactor evidence="8">
        <name>Zn(2+)</name>
        <dbReference type="ChEBI" id="CHEBI:29105"/>
    </cofactor>
    <text evidence="8">Binds 1 zinc ion per subunit.</text>
</comment>
<dbReference type="InterPro" id="IPR051156">
    <property type="entry name" value="Mito/Outer_Membr_Metalloprot"/>
</dbReference>
<feature type="binding site" evidence="8">
    <location>
        <position position="185"/>
    </location>
    <ligand>
        <name>Zn(2+)</name>
        <dbReference type="ChEBI" id="CHEBI:29105"/>
        <note>catalytic</note>
    </ligand>
</feature>
<evidence type="ECO:0000256" key="6">
    <source>
        <dbReference type="ARBA" id="ARBA00022833"/>
    </source>
</evidence>
<evidence type="ECO:0000256" key="7">
    <source>
        <dbReference type="ARBA" id="ARBA00023049"/>
    </source>
</evidence>
<dbReference type="SUPFAM" id="SSF48452">
    <property type="entry name" value="TPR-like"/>
    <property type="match status" value="1"/>
</dbReference>
<evidence type="ECO:0000256" key="5">
    <source>
        <dbReference type="ARBA" id="ARBA00022801"/>
    </source>
</evidence>
<keyword evidence="4 8" id="KW-0574">Periplasm</keyword>
<comment type="function">
    <text evidence="8">Functions as both a chaperone and a metalloprotease. Maintains the integrity of the outer membrane by promoting either the assembly or the elimination of outer membrane proteins, depending on their folding state.</text>
</comment>
<feature type="binding site" evidence="8">
    <location>
        <position position="123"/>
    </location>
    <ligand>
        <name>Zn(2+)</name>
        <dbReference type="ChEBI" id="CHEBI:29105"/>
        <note>catalytic</note>
    </ligand>
</feature>
<dbReference type="PANTHER" id="PTHR22726">
    <property type="entry name" value="METALLOENDOPEPTIDASE OMA1"/>
    <property type="match status" value="1"/>
</dbReference>
<protein>
    <recommendedName>
        <fullName evidence="8">Putative beta-barrel assembly-enhancing protease</fullName>
        <ecNumber evidence="8">3.4.-.-</ecNumber>
    </recommendedName>
</protein>
<keyword evidence="5 8" id="KW-0378">Hydrolase</keyword>
<dbReference type="Pfam" id="PF01435">
    <property type="entry name" value="Peptidase_M48"/>
    <property type="match status" value="1"/>
</dbReference>
<dbReference type="InterPro" id="IPR011990">
    <property type="entry name" value="TPR-like_helical_dom_sf"/>
</dbReference>
<reference evidence="10 11" key="1">
    <citation type="submission" date="2024-04" db="EMBL/GenBank/DDBJ databases">
        <title>Draft genome sequence of Sessilibacter corallicola NBRC 116591.</title>
        <authorList>
            <person name="Miyakawa T."/>
            <person name="Kusuya Y."/>
            <person name="Miura T."/>
        </authorList>
    </citation>
    <scope>NUCLEOTIDE SEQUENCE [LARGE SCALE GENOMIC DNA]</scope>
    <source>
        <strain evidence="10 11">KU-00831-HH</strain>
    </source>
</reference>
<dbReference type="HAMAP" id="MF_00997">
    <property type="entry name" value="Protease_BepA"/>
    <property type="match status" value="1"/>
</dbReference>
<dbReference type="Proteomes" id="UP001465153">
    <property type="component" value="Unassembled WGS sequence"/>
</dbReference>
<evidence type="ECO:0000256" key="4">
    <source>
        <dbReference type="ARBA" id="ARBA00022764"/>
    </source>
</evidence>
<accession>A0ABQ0AF09</accession>
<comment type="similarity">
    <text evidence="8">Belongs to the peptidase M48 family. BepA subfamily.</text>
</comment>
<keyword evidence="3 8" id="KW-0732">Signal</keyword>
<keyword evidence="1 8" id="KW-0645">Protease</keyword>
<feature type="binding site" evidence="8">
    <location>
        <position position="119"/>
    </location>
    <ligand>
        <name>Zn(2+)</name>
        <dbReference type="ChEBI" id="CHEBI:29105"/>
        <note>catalytic</note>
    </ligand>
</feature>
<sequence>MPLPYTISSSSAEIQLPDLGDGASSIISPAREKKLGQAWLRSYRSQVRTSSDPLMYEYLETLIQDLAKYSQLKDQSLDLVVVPNPTINAFAVPGGVVGVNTGLFLYAGNENQMASVLAHELAHLSQRHFARSLEKQSNSTIPTMAGLLASLILAATAGGDAGIAALTATQAAALDSRLRFSRQNEQEADRIGLQTMVASGRNPAAGAEMFERMLRELRYTSRPPEFLLTHPITESRVADARNRAQKHPEKQYVNNDRFYLMQARSRLLHAENANIAAKTFAYELEGDTPSENASRYGLALALTESGQFDRAYDQIQYLLENKPDENAYIIAMAKLEAKQGEFDSAQRRLESELRTRPKNHPLNTALAEILMDGGRYSQAEVVLTKHSTRRPKDDYIWYLLAEVRGLAGNILGLHQARAEYFMLNGIYDKARTQLKNAKKIAKSDYQKAILDQRLKDLERMRNEKL</sequence>
<evidence type="ECO:0000256" key="3">
    <source>
        <dbReference type="ARBA" id="ARBA00022729"/>
    </source>
</evidence>
<dbReference type="EMBL" id="BAABWN010000021">
    <property type="protein sequence ID" value="GAA6170239.1"/>
    <property type="molecule type" value="Genomic_DNA"/>
</dbReference>
<keyword evidence="7 8" id="KW-0482">Metalloprotease</keyword>
<feature type="domain" description="Peptidase M48" evidence="9">
    <location>
        <begin position="57"/>
        <end position="243"/>
    </location>
</feature>
<feature type="active site" evidence="8">
    <location>
        <position position="120"/>
    </location>
</feature>
<dbReference type="CDD" id="cd07324">
    <property type="entry name" value="M48C_Oma1-like"/>
    <property type="match status" value="1"/>
</dbReference>
<comment type="subcellular location">
    <subcellularLocation>
        <location evidence="8">Periplasm</location>
    </subcellularLocation>
</comment>
<evidence type="ECO:0000313" key="11">
    <source>
        <dbReference type="Proteomes" id="UP001465153"/>
    </source>
</evidence>
<evidence type="ECO:0000259" key="9">
    <source>
        <dbReference type="Pfam" id="PF01435"/>
    </source>
</evidence>
<keyword evidence="11" id="KW-1185">Reference proteome</keyword>
<keyword evidence="2 8" id="KW-0479">Metal-binding</keyword>
<evidence type="ECO:0000256" key="2">
    <source>
        <dbReference type="ARBA" id="ARBA00022723"/>
    </source>
</evidence>
<dbReference type="InterPro" id="IPR030873">
    <property type="entry name" value="Protease_BepA"/>
</dbReference>
<feature type="active site" description="Proton donor" evidence="8">
    <location>
        <position position="189"/>
    </location>
</feature>
<evidence type="ECO:0000256" key="8">
    <source>
        <dbReference type="HAMAP-Rule" id="MF_00997"/>
    </source>
</evidence>
<evidence type="ECO:0000313" key="10">
    <source>
        <dbReference type="EMBL" id="GAA6170239.1"/>
    </source>
</evidence>
<dbReference type="InterPro" id="IPR001915">
    <property type="entry name" value="Peptidase_M48"/>
</dbReference>
<gene>
    <name evidence="10" type="ORF">NBRC116591_40530</name>
</gene>
<organism evidence="10 11">
    <name type="scientific">Sessilibacter corallicola</name>
    <dbReference type="NCBI Taxonomy" id="2904075"/>
    <lineage>
        <taxon>Bacteria</taxon>
        <taxon>Pseudomonadati</taxon>
        <taxon>Pseudomonadota</taxon>
        <taxon>Gammaproteobacteria</taxon>
        <taxon>Cellvibrionales</taxon>
        <taxon>Cellvibrionaceae</taxon>
        <taxon>Sessilibacter</taxon>
    </lineage>
</organism>
<dbReference type="EC" id="3.4.-.-" evidence="8"/>
<dbReference type="Gene3D" id="3.30.2010.10">
    <property type="entry name" value="Metalloproteases ('zincins'), catalytic domain"/>
    <property type="match status" value="1"/>
</dbReference>
<dbReference type="Pfam" id="PF14559">
    <property type="entry name" value="TPR_19"/>
    <property type="match status" value="1"/>
</dbReference>
<keyword evidence="6 8" id="KW-0862">Zinc</keyword>
<dbReference type="Gene3D" id="1.25.40.10">
    <property type="entry name" value="Tetratricopeptide repeat domain"/>
    <property type="match status" value="1"/>
</dbReference>